<evidence type="ECO:0000256" key="2">
    <source>
        <dbReference type="ARBA" id="ARBA00006581"/>
    </source>
</evidence>
<evidence type="ECO:0000313" key="7">
    <source>
        <dbReference type="EMBL" id="GMI38905.1"/>
    </source>
</evidence>
<sequence>MSNTSTNDSDGNTAKVASTGGNSGLDVYTPTDVLIEKGARGFIIDLMVKASMLTSDGAFAGYWLVPRSSISKTPIRMSNSVGIIDSGYRGNLKVAVDNVGEVDWVCKGGERMFQICKGDLGTFEWEIVEEIQGGDTDRGEGGFGSTGK</sequence>
<keyword evidence="3 5" id="KW-0378">Hydrolase</keyword>
<dbReference type="AlphaFoldDB" id="A0A9W7GBA4"/>
<dbReference type="PANTHER" id="PTHR11241">
    <property type="entry name" value="DEOXYURIDINE 5'-TRIPHOSPHATE NUCLEOTIDOHYDROLASE"/>
    <property type="match status" value="1"/>
</dbReference>
<comment type="function">
    <text evidence="5">Involved in nucleotide metabolism via production of dUMP, the immediate precursor of thymidine nucleotides, and decreases the intracellular concentration of dUTP so that uracil cannot be incorporated into DNA.</text>
</comment>
<dbReference type="InterPro" id="IPR008181">
    <property type="entry name" value="dUTPase"/>
</dbReference>
<evidence type="ECO:0000256" key="3">
    <source>
        <dbReference type="ARBA" id="ARBA00022801"/>
    </source>
</evidence>
<evidence type="ECO:0000256" key="4">
    <source>
        <dbReference type="ARBA" id="ARBA00023080"/>
    </source>
</evidence>
<evidence type="ECO:0000256" key="5">
    <source>
        <dbReference type="RuleBase" id="RU367024"/>
    </source>
</evidence>
<dbReference type="InterPro" id="IPR036157">
    <property type="entry name" value="dUTPase-like_sf"/>
</dbReference>
<comment type="pathway">
    <text evidence="1 5">Pyrimidine metabolism; dUMP biosynthesis; dUMP from dCTP (dUTP route): step 2/2.</text>
</comment>
<dbReference type="PANTHER" id="PTHR11241:SF0">
    <property type="entry name" value="DEOXYURIDINE 5'-TRIPHOSPHATE NUCLEOTIDOHYDROLASE"/>
    <property type="match status" value="1"/>
</dbReference>
<keyword evidence="5" id="KW-0460">Magnesium</keyword>
<evidence type="ECO:0000256" key="1">
    <source>
        <dbReference type="ARBA" id="ARBA00005142"/>
    </source>
</evidence>
<dbReference type="EMBL" id="BRYA01000093">
    <property type="protein sequence ID" value="GMI38905.1"/>
    <property type="molecule type" value="Genomic_DNA"/>
</dbReference>
<dbReference type="EC" id="3.6.1.23" evidence="5"/>
<dbReference type="InterPro" id="IPR033704">
    <property type="entry name" value="dUTPase_trimeric"/>
</dbReference>
<comment type="similarity">
    <text evidence="2 5">Belongs to the dUTPase family.</text>
</comment>
<dbReference type="SUPFAM" id="SSF51283">
    <property type="entry name" value="dUTPase-like"/>
    <property type="match status" value="1"/>
</dbReference>
<keyword evidence="5" id="KW-0479">Metal-binding</keyword>
<evidence type="ECO:0000313" key="8">
    <source>
        <dbReference type="Proteomes" id="UP001165065"/>
    </source>
</evidence>
<dbReference type="GO" id="GO:0004170">
    <property type="term" value="F:dUTP diphosphatase activity"/>
    <property type="evidence" value="ECO:0007669"/>
    <property type="project" value="UniProtKB-UniRule"/>
</dbReference>
<dbReference type="GO" id="GO:0006226">
    <property type="term" value="P:dUMP biosynthetic process"/>
    <property type="evidence" value="ECO:0007669"/>
    <property type="project" value="UniProtKB-UniRule"/>
</dbReference>
<protein>
    <recommendedName>
        <fullName evidence="5">Deoxyuridine 5'-triphosphate nucleotidohydrolase</fullName>
        <shortName evidence="5">dUTPase</shortName>
        <ecNumber evidence="5">3.6.1.23</ecNumber>
    </recommendedName>
    <alternativeName>
        <fullName evidence="5">dUTP pyrophosphatase</fullName>
    </alternativeName>
</protein>
<dbReference type="InterPro" id="IPR029054">
    <property type="entry name" value="dUTPase-like"/>
</dbReference>
<dbReference type="Proteomes" id="UP001165065">
    <property type="component" value="Unassembled WGS sequence"/>
</dbReference>
<gene>
    <name evidence="7" type="ORF">TrCOL_g3918</name>
</gene>
<name>A0A9W7GBA4_9STRA</name>
<feature type="domain" description="dUTPase-like" evidence="6">
    <location>
        <begin position="18"/>
        <end position="147"/>
    </location>
</feature>
<comment type="caution">
    <text evidence="7">The sequence shown here is derived from an EMBL/GenBank/DDBJ whole genome shotgun (WGS) entry which is preliminary data.</text>
</comment>
<keyword evidence="4 5" id="KW-0546">Nucleotide metabolism</keyword>
<comment type="catalytic activity">
    <reaction evidence="5">
        <text>dUTP + H2O = dUMP + diphosphate + H(+)</text>
        <dbReference type="Rhea" id="RHEA:10248"/>
        <dbReference type="ChEBI" id="CHEBI:15377"/>
        <dbReference type="ChEBI" id="CHEBI:15378"/>
        <dbReference type="ChEBI" id="CHEBI:33019"/>
        <dbReference type="ChEBI" id="CHEBI:61555"/>
        <dbReference type="ChEBI" id="CHEBI:246422"/>
        <dbReference type="EC" id="3.6.1.23"/>
    </reaction>
</comment>
<dbReference type="OrthoDB" id="10261072at2759"/>
<accession>A0A9W7GBA4</accession>
<dbReference type="GO" id="GO:0046081">
    <property type="term" value="P:dUTP catabolic process"/>
    <property type="evidence" value="ECO:0007669"/>
    <property type="project" value="UniProtKB-UniRule"/>
</dbReference>
<dbReference type="CDD" id="cd07557">
    <property type="entry name" value="trimeric_dUTPase"/>
    <property type="match status" value="1"/>
</dbReference>
<evidence type="ECO:0000259" key="6">
    <source>
        <dbReference type="Pfam" id="PF00692"/>
    </source>
</evidence>
<dbReference type="Pfam" id="PF00692">
    <property type="entry name" value="dUTPase"/>
    <property type="match status" value="1"/>
</dbReference>
<reference evidence="8" key="1">
    <citation type="journal article" date="2023" name="Commun. Biol.">
        <title>Genome analysis of Parmales, the sister group of diatoms, reveals the evolutionary specialization of diatoms from phago-mixotrophs to photoautotrophs.</title>
        <authorList>
            <person name="Ban H."/>
            <person name="Sato S."/>
            <person name="Yoshikawa S."/>
            <person name="Yamada K."/>
            <person name="Nakamura Y."/>
            <person name="Ichinomiya M."/>
            <person name="Sato N."/>
            <person name="Blanc-Mathieu R."/>
            <person name="Endo H."/>
            <person name="Kuwata A."/>
            <person name="Ogata H."/>
        </authorList>
    </citation>
    <scope>NUCLEOTIDE SEQUENCE [LARGE SCALE GENOMIC DNA]</scope>
</reference>
<organism evidence="7 8">
    <name type="scientific">Triparma columacea</name>
    <dbReference type="NCBI Taxonomy" id="722753"/>
    <lineage>
        <taxon>Eukaryota</taxon>
        <taxon>Sar</taxon>
        <taxon>Stramenopiles</taxon>
        <taxon>Ochrophyta</taxon>
        <taxon>Bolidophyceae</taxon>
        <taxon>Parmales</taxon>
        <taxon>Triparmaceae</taxon>
        <taxon>Triparma</taxon>
    </lineage>
</organism>
<comment type="cofactor">
    <cofactor evidence="5">
        <name>Mg(2+)</name>
        <dbReference type="ChEBI" id="CHEBI:18420"/>
    </cofactor>
</comment>
<keyword evidence="8" id="KW-1185">Reference proteome</keyword>
<proteinExistence type="inferred from homology"/>
<dbReference type="Gene3D" id="2.70.40.10">
    <property type="match status" value="1"/>
</dbReference>
<dbReference type="GO" id="GO:0000287">
    <property type="term" value="F:magnesium ion binding"/>
    <property type="evidence" value="ECO:0007669"/>
    <property type="project" value="UniProtKB-UniRule"/>
</dbReference>